<comment type="caution">
    <text evidence="1">The sequence shown here is derived from an EMBL/GenBank/DDBJ whole genome shotgun (WGS) entry which is preliminary data.</text>
</comment>
<dbReference type="EMBL" id="JAUDFV010000027">
    <property type="protein sequence ID" value="KAL2737901.1"/>
    <property type="molecule type" value="Genomic_DNA"/>
</dbReference>
<gene>
    <name evidence="1" type="ORF">V1478_001987</name>
</gene>
<organism evidence="1 2">
    <name type="scientific">Vespula squamosa</name>
    <name type="common">Southern yellow jacket</name>
    <name type="synonym">Wasp</name>
    <dbReference type="NCBI Taxonomy" id="30214"/>
    <lineage>
        <taxon>Eukaryota</taxon>
        <taxon>Metazoa</taxon>
        <taxon>Ecdysozoa</taxon>
        <taxon>Arthropoda</taxon>
        <taxon>Hexapoda</taxon>
        <taxon>Insecta</taxon>
        <taxon>Pterygota</taxon>
        <taxon>Neoptera</taxon>
        <taxon>Endopterygota</taxon>
        <taxon>Hymenoptera</taxon>
        <taxon>Apocrita</taxon>
        <taxon>Aculeata</taxon>
        <taxon>Vespoidea</taxon>
        <taxon>Vespidae</taxon>
        <taxon>Vespinae</taxon>
        <taxon>Vespula</taxon>
    </lineage>
</organism>
<keyword evidence="2" id="KW-1185">Reference proteome</keyword>
<proteinExistence type="predicted"/>
<reference evidence="1 2" key="1">
    <citation type="journal article" date="2024" name="Ann. Entomol. Soc. Am.">
        <title>Genomic analyses of the southern and eastern yellowjacket wasps (Hymenoptera: Vespidae) reveal evolutionary signatures of social life.</title>
        <authorList>
            <person name="Catto M.A."/>
            <person name="Caine P.B."/>
            <person name="Orr S.E."/>
            <person name="Hunt B.G."/>
            <person name="Goodisman M.A.D."/>
        </authorList>
    </citation>
    <scope>NUCLEOTIDE SEQUENCE [LARGE SCALE GENOMIC DNA]</scope>
    <source>
        <strain evidence="1">233</strain>
        <tissue evidence="1">Head and thorax</tissue>
    </source>
</reference>
<protein>
    <recommendedName>
        <fullName evidence="3">Maturase K</fullName>
    </recommendedName>
</protein>
<dbReference type="Proteomes" id="UP001607302">
    <property type="component" value="Unassembled WGS sequence"/>
</dbReference>
<evidence type="ECO:0000313" key="2">
    <source>
        <dbReference type="Proteomes" id="UP001607302"/>
    </source>
</evidence>
<evidence type="ECO:0008006" key="3">
    <source>
        <dbReference type="Google" id="ProtNLM"/>
    </source>
</evidence>
<dbReference type="AlphaFoldDB" id="A0ABD2BYP7"/>
<evidence type="ECO:0000313" key="1">
    <source>
        <dbReference type="EMBL" id="KAL2737901.1"/>
    </source>
</evidence>
<accession>A0ABD2BYP7</accession>
<name>A0ABD2BYP7_VESSQ</name>
<sequence length="54" mass="6386">MFTDVLCSQMTADLFQHNVHYNLGMELLYELYFFAYRVGRSISNELIKFSSNLD</sequence>